<feature type="compositionally biased region" description="Basic and acidic residues" evidence="1">
    <location>
        <begin position="226"/>
        <end position="238"/>
    </location>
</feature>
<evidence type="ECO:0000256" key="2">
    <source>
        <dbReference type="SAM" id="Phobius"/>
    </source>
</evidence>
<keyword evidence="4" id="KW-1185">Reference proteome</keyword>
<feature type="transmembrane region" description="Helical" evidence="2">
    <location>
        <begin position="72"/>
        <end position="88"/>
    </location>
</feature>
<comment type="caution">
    <text evidence="3">The sequence shown here is derived from an EMBL/GenBank/DDBJ whole genome shotgun (WGS) entry which is preliminary data.</text>
</comment>
<reference evidence="3 4" key="1">
    <citation type="submission" date="2023-08" db="EMBL/GenBank/DDBJ databases">
        <title>Black Yeasts Isolated from many extreme environments.</title>
        <authorList>
            <person name="Coleine C."/>
            <person name="Stajich J.E."/>
            <person name="Selbmann L."/>
        </authorList>
    </citation>
    <scope>NUCLEOTIDE SEQUENCE [LARGE SCALE GENOMIC DNA]</scope>
    <source>
        <strain evidence="3 4">CCFEE 5935</strain>
    </source>
</reference>
<feature type="compositionally biased region" description="Pro residues" evidence="1">
    <location>
        <begin position="134"/>
        <end position="143"/>
    </location>
</feature>
<dbReference type="GeneID" id="89931617"/>
<name>A0AAV9NZI4_9PEZI</name>
<organism evidence="3 4">
    <name type="scientific">Saxophila tyrrhenica</name>
    <dbReference type="NCBI Taxonomy" id="1690608"/>
    <lineage>
        <taxon>Eukaryota</taxon>
        <taxon>Fungi</taxon>
        <taxon>Dikarya</taxon>
        <taxon>Ascomycota</taxon>
        <taxon>Pezizomycotina</taxon>
        <taxon>Dothideomycetes</taxon>
        <taxon>Dothideomycetidae</taxon>
        <taxon>Mycosphaerellales</taxon>
        <taxon>Extremaceae</taxon>
        <taxon>Saxophila</taxon>
    </lineage>
</organism>
<dbReference type="EMBL" id="JAVRRT010000022">
    <property type="protein sequence ID" value="KAK5163894.1"/>
    <property type="molecule type" value="Genomic_DNA"/>
</dbReference>
<keyword evidence="2" id="KW-1133">Transmembrane helix</keyword>
<proteinExistence type="predicted"/>
<dbReference type="AlphaFoldDB" id="A0AAV9NZI4"/>
<feature type="compositionally biased region" description="Basic and acidic residues" evidence="1">
    <location>
        <begin position="284"/>
        <end position="293"/>
    </location>
</feature>
<feature type="region of interest" description="Disordered" evidence="1">
    <location>
        <begin position="650"/>
        <end position="670"/>
    </location>
</feature>
<keyword evidence="2" id="KW-0812">Transmembrane</keyword>
<feature type="region of interest" description="Disordered" evidence="1">
    <location>
        <begin position="219"/>
        <end position="477"/>
    </location>
</feature>
<accession>A0AAV9NZI4</accession>
<feature type="transmembrane region" description="Helical" evidence="2">
    <location>
        <begin position="6"/>
        <end position="22"/>
    </location>
</feature>
<feature type="compositionally biased region" description="Polar residues" evidence="1">
    <location>
        <begin position="441"/>
        <end position="460"/>
    </location>
</feature>
<keyword evidence="2" id="KW-0472">Membrane</keyword>
<gene>
    <name evidence="3" type="ORF">LTR77_010288</name>
</gene>
<dbReference type="RefSeq" id="XP_064654258.1">
    <property type="nucleotide sequence ID" value="XM_064807511.1"/>
</dbReference>
<dbReference type="Proteomes" id="UP001337655">
    <property type="component" value="Unassembled WGS sequence"/>
</dbReference>
<feature type="compositionally biased region" description="Acidic residues" evidence="1">
    <location>
        <begin position="365"/>
        <end position="374"/>
    </location>
</feature>
<evidence type="ECO:0000256" key="1">
    <source>
        <dbReference type="SAM" id="MobiDB-lite"/>
    </source>
</evidence>
<evidence type="ECO:0000313" key="4">
    <source>
        <dbReference type="Proteomes" id="UP001337655"/>
    </source>
</evidence>
<feature type="region of interest" description="Disordered" evidence="1">
    <location>
        <begin position="114"/>
        <end position="180"/>
    </location>
</feature>
<protein>
    <submittedName>
        <fullName evidence="3">Uncharacterized protein</fullName>
    </submittedName>
</protein>
<evidence type="ECO:0000313" key="3">
    <source>
        <dbReference type="EMBL" id="KAK5163894.1"/>
    </source>
</evidence>
<sequence length="670" mass="71866">MQDHTIITAIFACLSLFFLLLNHDKPCATHKALTSISAAVPVLAVGRDIVVPTTVWLIESDSLPARHLRSSSLWFCLLFVFAISWIGLPENVTAIAVLPPALPPSGEAANILPAAPVAPAPSPPQTSSQAPTSGPAPPPPPPVAQRTARQLYFPPLPPKRITGTLLRSKRPFAASTASAPDTTRRIVLEKRASGLRSCLVHPAARAQSLQYRHLLAQPVKSSASVRFEKVTRADDGSEKPISQPTPAKAPAAPTAPPPQPEAKEEATAAAEEPTVSSKEGGEEEQGRETRPTEEPSPEQTEAGEPSTAGENGLSGRVDVEKVAVPHTTVQSEPDAKEGPGLEQAGAEEASTAADNGTAESAGAGEETEPMDETADPARSIPVPEVQHLREEQMHDAPTPTEQQVSGQHEVGDEGQMAMGTDLEISDAPSGVQPSPPPPNDQAMQDASMPTEQNSQSQQSFGEDRRPATPPLREYTMDDASPVPAQISEASNGPLLVNRKSLQGRSTQHGSLCFVPTQENKPAMRLFRLTRTGPSAARGRASANFEERKAIRLQRESQGADLFDQTLAVFNTTDEEPSLIAQCNKKCKNRYLKGEPVTYHGKVWCRLCFQKAHPGVPFPRDQLRECEQCEEKDQPSVAHKTTLYCLDCWSKEKPGETPDGDDGFSAPSTYA</sequence>